<evidence type="ECO:0000313" key="5">
    <source>
        <dbReference type="Proteomes" id="UP000789572"/>
    </source>
</evidence>
<feature type="domain" description="GHMP kinase N-terminal" evidence="3">
    <location>
        <begin position="108"/>
        <end position="186"/>
    </location>
</feature>
<dbReference type="OrthoDB" id="1924968at2759"/>
<evidence type="ECO:0000259" key="3">
    <source>
        <dbReference type="Pfam" id="PF00288"/>
    </source>
</evidence>
<dbReference type="InterPro" id="IPR006204">
    <property type="entry name" value="GHMP_kinase_N_dom"/>
</dbReference>
<evidence type="ECO:0000313" key="4">
    <source>
        <dbReference type="EMBL" id="CAG8465423.1"/>
    </source>
</evidence>
<keyword evidence="1" id="KW-0547">Nucleotide-binding</keyword>
<dbReference type="Proteomes" id="UP000789572">
    <property type="component" value="Unassembled WGS sequence"/>
</dbReference>
<dbReference type="PANTHER" id="PTHR38710:SF1">
    <property type="entry name" value="WITH PUTATIVE URIDYL PYROPHOSPHORYLASE-RELATED"/>
    <property type="match status" value="1"/>
</dbReference>
<organism evidence="4 5">
    <name type="scientific">Paraglomus occultum</name>
    <dbReference type="NCBI Taxonomy" id="144539"/>
    <lineage>
        <taxon>Eukaryota</taxon>
        <taxon>Fungi</taxon>
        <taxon>Fungi incertae sedis</taxon>
        <taxon>Mucoromycota</taxon>
        <taxon>Glomeromycotina</taxon>
        <taxon>Glomeromycetes</taxon>
        <taxon>Paraglomerales</taxon>
        <taxon>Paraglomeraceae</taxon>
        <taxon>Paraglomus</taxon>
    </lineage>
</organism>
<dbReference type="InterPro" id="IPR036554">
    <property type="entry name" value="GHMP_kinase_C_sf"/>
</dbReference>
<dbReference type="SUPFAM" id="SSF55060">
    <property type="entry name" value="GHMP Kinase, C-terminal domain"/>
    <property type="match status" value="1"/>
</dbReference>
<evidence type="ECO:0000256" key="2">
    <source>
        <dbReference type="ARBA" id="ARBA00022840"/>
    </source>
</evidence>
<dbReference type="Pfam" id="PF00288">
    <property type="entry name" value="GHMP_kinases_N"/>
    <property type="match status" value="1"/>
</dbReference>
<name>A0A9N8VSW6_9GLOM</name>
<dbReference type="PRINTS" id="PR00959">
    <property type="entry name" value="MEVGALKINASE"/>
</dbReference>
<dbReference type="InterPro" id="IPR053034">
    <property type="entry name" value="Glucuronokinase-like"/>
</dbReference>
<evidence type="ECO:0000256" key="1">
    <source>
        <dbReference type="ARBA" id="ARBA00022741"/>
    </source>
</evidence>
<accession>A0A9N8VSW6</accession>
<dbReference type="SUPFAM" id="SSF54211">
    <property type="entry name" value="Ribosomal protein S5 domain 2-like"/>
    <property type="match status" value="1"/>
</dbReference>
<dbReference type="AlphaFoldDB" id="A0A9N8VSW6"/>
<gene>
    <name evidence="4" type="ORF">POCULU_LOCUS773</name>
</gene>
<keyword evidence="5" id="KW-1185">Reference proteome</keyword>
<comment type="caution">
    <text evidence="4">The sequence shown here is derived from an EMBL/GenBank/DDBJ whole genome shotgun (WGS) entry which is preliminary data.</text>
</comment>
<dbReference type="Gene3D" id="3.30.230.120">
    <property type="match status" value="1"/>
</dbReference>
<protein>
    <submittedName>
        <fullName evidence="4">5721_t:CDS:1</fullName>
    </submittedName>
</protein>
<keyword evidence="2" id="KW-0067">ATP-binding</keyword>
<dbReference type="GO" id="GO:0005524">
    <property type="term" value="F:ATP binding"/>
    <property type="evidence" value="ECO:0007669"/>
    <property type="project" value="UniProtKB-KW"/>
</dbReference>
<reference evidence="4" key="1">
    <citation type="submission" date="2021-06" db="EMBL/GenBank/DDBJ databases">
        <authorList>
            <person name="Kallberg Y."/>
            <person name="Tangrot J."/>
            <person name="Rosling A."/>
        </authorList>
    </citation>
    <scope>NUCLEOTIDE SEQUENCE</scope>
    <source>
        <strain evidence="4">IA702</strain>
    </source>
</reference>
<dbReference type="PANTHER" id="PTHR38710">
    <property type="entry name" value="WITH PUTATIVE URIDYL PYROPHOSPHORYLASE-RELATED"/>
    <property type="match status" value="1"/>
</dbReference>
<dbReference type="EMBL" id="CAJVPJ010000045">
    <property type="protein sequence ID" value="CAG8465423.1"/>
    <property type="molecule type" value="Genomic_DNA"/>
</dbReference>
<dbReference type="GO" id="GO:0047940">
    <property type="term" value="F:glucuronokinase activity"/>
    <property type="evidence" value="ECO:0007669"/>
    <property type="project" value="TreeGrafter"/>
</dbReference>
<dbReference type="InterPro" id="IPR020568">
    <property type="entry name" value="Ribosomal_Su5_D2-typ_SF"/>
</dbReference>
<sequence length="378" mass="42658">MTQTTVITRCHARVGLMGNPSDGFFGKTISFLISNFYVELTLLPNSFTHSLGYQSINFLSSPTSNAYSFENRKSLIASSVADGYNNDHCLLQATCKVFFTTCETQDIFLHEQGFSVFFETNIPRQVGLAGSSAIITAFWKALMKFYNIDDNKIPLSERPSLILSVERDELGVTAGYMDRVIQSYGGLVFMDFDREQLESRNAGFYERIPLEKLPKGFWLAYEGNPSDSGKIHSDVRKRWEAGDEKVIKSMKRFATFAEKAREALLDSSHDQSTKRKIIASLMNQNFDLRRELFGDATLGSANLRMIELSRKHGFAAKFTGSGGAILGLWSGDNDEKSVEHVEKLRLDLQKEGFMFCWVQPELGITEGIVKRKRLVFDD</sequence>
<proteinExistence type="predicted"/>